<dbReference type="EMBL" id="UIVS01000001">
    <property type="protein sequence ID" value="SVP90260.1"/>
    <property type="molecule type" value="Genomic_DNA"/>
</dbReference>
<dbReference type="EMBL" id="CR940347">
    <property type="protein sequence ID" value="CAI73120.1"/>
    <property type="molecule type" value="Genomic_DNA"/>
</dbReference>
<reference evidence="1 4" key="1">
    <citation type="journal article" date="2005" name="Science">
        <title>Genome of the host-cell transforming parasite Theileria annulata compared with T. parva.</title>
        <authorList>
            <person name="Pain A."/>
            <person name="Renauld H."/>
            <person name="Berriman M."/>
            <person name="Murphy L."/>
            <person name="Yeats C.A."/>
            <person name="Weir W."/>
            <person name="Kerhornou A."/>
            <person name="Aslett M."/>
            <person name="Bishop R."/>
            <person name="Bouchier C."/>
            <person name="Cochet M."/>
            <person name="Coulson R.M.R."/>
            <person name="Cronin A."/>
            <person name="de Villiers E.P."/>
            <person name="Fraser A."/>
            <person name="Fosker N."/>
            <person name="Gardner M."/>
            <person name="Goble A."/>
            <person name="Griffiths-Jones S."/>
            <person name="Harris D.E."/>
            <person name="Katzer F."/>
            <person name="Larke N."/>
            <person name="Lord A."/>
            <person name="Maser P."/>
            <person name="McKellar S."/>
            <person name="Mooney P."/>
            <person name="Morton F."/>
            <person name="Nene V."/>
            <person name="O'Neil S."/>
            <person name="Price C."/>
            <person name="Quail M.A."/>
            <person name="Rabbinowitsch E."/>
            <person name="Rawlings N.D."/>
            <person name="Rutter S."/>
            <person name="Saunders D."/>
            <person name="Seeger K."/>
            <person name="Shah T."/>
            <person name="Squares R."/>
            <person name="Squares S."/>
            <person name="Tivey A."/>
            <person name="Walker A.R."/>
            <person name="Woodward J."/>
            <person name="Dobbelaere D.A.E."/>
            <person name="Langsley G."/>
            <person name="Rajandream M.A."/>
            <person name="McKeever D."/>
            <person name="Shiels B."/>
            <person name="Tait A."/>
            <person name="Barrell B.G."/>
            <person name="Hall N."/>
        </authorList>
    </citation>
    <scope>NUCLEOTIDE SEQUENCE [LARGE SCALE GENOMIC DNA]</scope>
    <source>
        <strain evidence="4">Ankara</strain>
        <strain evidence="1">Ankara isolate clone C9</strain>
    </source>
</reference>
<evidence type="ECO:0000313" key="2">
    <source>
        <dbReference type="EMBL" id="SVP89119.1"/>
    </source>
</evidence>
<dbReference type="EMBL" id="UIVT01000001">
    <property type="protein sequence ID" value="SVP89119.1"/>
    <property type="molecule type" value="Genomic_DNA"/>
</dbReference>
<proteinExistence type="predicted"/>
<dbReference type="RefSeq" id="XP_953798.1">
    <property type="nucleotide sequence ID" value="XM_948705.1"/>
</dbReference>
<evidence type="ECO:0000313" key="1">
    <source>
        <dbReference type="EMBL" id="CAI73120.1"/>
    </source>
</evidence>
<organism evidence="1 4">
    <name type="scientific">Theileria annulata</name>
    <dbReference type="NCBI Taxonomy" id="5874"/>
    <lineage>
        <taxon>Eukaryota</taxon>
        <taxon>Sar</taxon>
        <taxon>Alveolata</taxon>
        <taxon>Apicomplexa</taxon>
        <taxon>Aconoidasida</taxon>
        <taxon>Piroplasmida</taxon>
        <taxon>Theileriidae</taxon>
        <taxon>Theileria</taxon>
    </lineage>
</organism>
<sequence length="82" mass="9863">MLVPTHWLFKLPIAKDRVRFLRLYCRASFVLGVALAYYSHRPNYKETPAKPSLLYKLRLKTLLARNKISKEDYERYLDFKNL</sequence>
<dbReference type="OrthoDB" id="360445at2759"/>
<protein>
    <submittedName>
        <fullName evidence="1">Uncharacterized protein</fullName>
    </submittedName>
</protein>
<dbReference type="eggNOG" id="ENOG502SXCY">
    <property type="taxonomic scope" value="Eukaryota"/>
</dbReference>
<dbReference type="GeneID" id="3864137"/>
<dbReference type="VEuPathDB" id="PiroplasmaDB:TA16135"/>
<reference evidence="2" key="2">
    <citation type="submission" date="2018-07" db="EMBL/GenBank/DDBJ databases">
        <authorList>
            <person name="Quirk P.G."/>
            <person name="Krulwich T.A."/>
        </authorList>
    </citation>
    <scope>NUCLEOTIDE SEQUENCE</scope>
    <source>
        <strain evidence="2">Anand</strain>
    </source>
</reference>
<dbReference type="InParanoid" id="Q4UIG9"/>
<dbReference type="KEGG" id="tan:TA16135"/>
<evidence type="ECO:0000313" key="4">
    <source>
        <dbReference type="Proteomes" id="UP000001950"/>
    </source>
</evidence>
<name>Q4UIG9_THEAN</name>
<accession>Q4UIG9</accession>
<dbReference type="OMA" id="VCKAHTP"/>
<keyword evidence="4" id="KW-1185">Reference proteome</keyword>
<dbReference type="AlphaFoldDB" id="Q4UIG9"/>
<gene>
    <name evidence="1" type="ORF">TA16135</name>
    <name evidence="2" type="ORF">TAT_000097100</name>
    <name evidence="3" type="ORF">TAV_000096500</name>
</gene>
<dbReference type="Proteomes" id="UP000001950">
    <property type="component" value="Chromosome 1"/>
</dbReference>
<dbReference type="FunCoup" id="Q4UIG9">
    <property type="interactions" value="1"/>
</dbReference>
<evidence type="ECO:0000313" key="3">
    <source>
        <dbReference type="EMBL" id="SVP90260.1"/>
    </source>
</evidence>